<keyword evidence="2 7" id="KW-0436">Ligase</keyword>
<sequence length="95" mass="10827">MYVDSFRYSAPPHGGFGAGLEHVVMLFCALNNIRQTSIFPHDPKRLATFRGFLAKKRPLYITFTPFLSIPFIPLSLHSFSSSSYYSFSLLQLPHK</sequence>
<organism evidence="7 8">
    <name type="scientific">Cinnamomum micranthum f. kanehirae</name>
    <dbReference type="NCBI Taxonomy" id="337451"/>
    <lineage>
        <taxon>Eukaryota</taxon>
        <taxon>Viridiplantae</taxon>
        <taxon>Streptophyta</taxon>
        <taxon>Embryophyta</taxon>
        <taxon>Tracheophyta</taxon>
        <taxon>Spermatophyta</taxon>
        <taxon>Magnoliopsida</taxon>
        <taxon>Magnoliidae</taxon>
        <taxon>Laurales</taxon>
        <taxon>Lauraceae</taxon>
        <taxon>Cinnamomum</taxon>
    </lineage>
</organism>
<dbReference type="InterPro" id="IPR004364">
    <property type="entry name" value="Aa-tRNA-synt_II"/>
</dbReference>
<dbReference type="PANTHER" id="PTHR43450:SF1">
    <property type="entry name" value="ASPARTATE--TRNA LIGASE, CYTOPLASMIC"/>
    <property type="match status" value="1"/>
</dbReference>
<dbReference type="Proteomes" id="UP000283530">
    <property type="component" value="Unassembled WGS sequence"/>
</dbReference>
<keyword evidence="1" id="KW-0963">Cytoplasm</keyword>
<dbReference type="Pfam" id="PF00152">
    <property type="entry name" value="tRNA-synt_2"/>
    <property type="match status" value="1"/>
</dbReference>
<keyword evidence="4" id="KW-0067">ATP-binding</keyword>
<keyword evidence="8" id="KW-1185">Reference proteome</keyword>
<comment type="caution">
    <text evidence="7">The sequence shown here is derived from an EMBL/GenBank/DDBJ whole genome shotgun (WGS) entry which is preliminary data.</text>
</comment>
<proteinExistence type="predicted"/>
<dbReference type="Gene3D" id="3.30.930.10">
    <property type="entry name" value="Bira Bifunctional Protein, Domain 2"/>
    <property type="match status" value="1"/>
</dbReference>
<dbReference type="InterPro" id="IPR004523">
    <property type="entry name" value="Asp-tRNA_synthase_2"/>
</dbReference>
<evidence type="ECO:0000313" key="8">
    <source>
        <dbReference type="Proteomes" id="UP000283530"/>
    </source>
</evidence>
<dbReference type="STRING" id="337451.A0A443PB01"/>
<dbReference type="GO" id="GO:0006422">
    <property type="term" value="P:aspartyl-tRNA aminoacylation"/>
    <property type="evidence" value="ECO:0007669"/>
    <property type="project" value="InterPro"/>
</dbReference>
<dbReference type="EMBL" id="QPKB01000006">
    <property type="protein sequence ID" value="RWR87954.1"/>
    <property type="molecule type" value="Genomic_DNA"/>
</dbReference>
<feature type="transmembrane region" description="Helical" evidence="5">
    <location>
        <begin position="59"/>
        <end position="79"/>
    </location>
</feature>
<keyword evidence="5" id="KW-0472">Membrane</keyword>
<dbReference type="InterPro" id="IPR045864">
    <property type="entry name" value="aa-tRNA-synth_II/BPL/LPL"/>
</dbReference>
<dbReference type="GO" id="GO:0017101">
    <property type="term" value="C:aminoacyl-tRNA synthetase multienzyme complex"/>
    <property type="evidence" value="ECO:0007669"/>
    <property type="project" value="TreeGrafter"/>
</dbReference>
<gene>
    <name evidence="7" type="ORF">CKAN_01692200</name>
</gene>
<accession>A0A443PB01</accession>
<dbReference type="AlphaFoldDB" id="A0A443PB01"/>
<protein>
    <submittedName>
        <fullName evidence="7">Aspartate--tRNA ligase, cytoplasmic</fullName>
    </submittedName>
</protein>
<evidence type="ECO:0000256" key="3">
    <source>
        <dbReference type="ARBA" id="ARBA00022741"/>
    </source>
</evidence>
<keyword evidence="5" id="KW-1133">Transmembrane helix</keyword>
<dbReference type="GO" id="GO:0003723">
    <property type="term" value="F:RNA binding"/>
    <property type="evidence" value="ECO:0007669"/>
    <property type="project" value="TreeGrafter"/>
</dbReference>
<name>A0A443PB01_9MAGN</name>
<dbReference type="GO" id="GO:0005829">
    <property type="term" value="C:cytosol"/>
    <property type="evidence" value="ECO:0007669"/>
    <property type="project" value="TreeGrafter"/>
</dbReference>
<dbReference type="GO" id="GO:0004815">
    <property type="term" value="F:aspartate-tRNA ligase activity"/>
    <property type="evidence" value="ECO:0007669"/>
    <property type="project" value="InterPro"/>
</dbReference>
<evidence type="ECO:0000256" key="2">
    <source>
        <dbReference type="ARBA" id="ARBA00022598"/>
    </source>
</evidence>
<evidence type="ECO:0000256" key="1">
    <source>
        <dbReference type="ARBA" id="ARBA00022490"/>
    </source>
</evidence>
<dbReference type="OrthoDB" id="372395at2759"/>
<dbReference type="SUPFAM" id="SSF55681">
    <property type="entry name" value="Class II aaRS and biotin synthetases"/>
    <property type="match status" value="1"/>
</dbReference>
<reference evidence="7 8" key="1">
    <citation type="journal article" date="2019" name="Nat. Plants">
        <title>Stout camphor tree genome fills gaps in understanding of flowering plant genome evolution.</title>
        <authorList>
            <person name="Chaw S.M."/>
            <person name="Liu Y.C."/>
            <person name="Wu Y.W."/>
            <person name="Wang H.Y."/>
            <person name="Lin C.I."/>
            <person name="Wu C.S."/>
            <person name="Ke H.M."/>
            <person name="Chang L.Y."/>
            <person name="Hsu C.Y."/>
            <person name="Yang H.T."/>
            <person name="Sudianto E."/>
            <person name="Hsu M.H."/>
            <person name="Wu K.P."/>
            <person name="Wang L.N."/>
            <person name="Leebens-Mack J.H."/>
            <person name="Tsai I.J."/>
        </authorList>
    </citation>
    <scope>NUCLEOTIDE SEQUENCE [LARGE SCALE GENOMIC DNA]</scope>
    <source>
        <strain evidence="8">cv. Chaw 1501</strain>
        <tissue evidence="7">Young leaves</tissue>
    </source>
</reference>
<evidence type="ECO:0000256" key="5">
    <source>
        <dbReference type="SAM" id="Phobius"/>
    </source>
</evidence>
<evidence type="ECO:0000259" key="6">
    <source>
        <dbReference type="Pfam" id="PF00152"/>
    </source>
</evidence>
<dbReference type="GO" id="GO:0005524">
    <property type="term" value="F:ATP binding"/>
    <property type="evidence" value="ECO:0007669"/>
    <property type="project" value="InterPro"/>
</dbReference>
<feature type="domain" description="Aminoacyl-tRNA synthetase class II (D/K/N)" evidence="6">
    <location>
        <begin position="2"/>
        <end position="42"/>
    </location>
</feature>
<keyword evidence="3" id="KW-0547">Nucleotide-binding</keyword>
<keyword evidence="5" id="KW-0812">Transmembrane</keyword>
<dbReference type="PANTHER" id="PTHR43450">
    <property type="entry name" value="ASPARTYL-TRNA SYNTHETASE"/>
    <property type="match status" value="1"/>
</dbReference>
<evidence type="ECO:0000313" key="7">
    <source>
        <dbReference type="EMBL" id="RWR87954.1"/>
    </source>
</evidence>
<evidence type="ECO:0000256" key="4">
    <source>
        <dbReference type="ARBA" id="ARBA00022840"/>
    </source>
</evidence>